<dbReference type="EMBL" id="JAVDUI010000001">
    <property type="protein sequence ID" value="MDR6891453.1"/>
    <property type="molecule type" value="Genomic_DNA"/>
</dbReference>
<keyword evidence="3" id="KW-0269">Exonuclease</keyword>
<dbReference type="EC" id="2.7.7.7" evidence="6"/>
<dbReference type="SUPFAM" id="SSF53098">
    <property type="entry name" value="Ribonuclease H-like"/>
    <property type="match status" value="1"/>
</dbReference>
<dbReference type="CDD" id="cd06127">
    <property type="entry name" value="DEDDh"/>
    <property type="match status" value="1"/>
</dbReference>
<dbReference type="SMART" id="SM00479">
    <property type="entry name" value="EXOIII"/>
    <property type="match status" value="1"/>
</dbReference>
<gene>
    <name evidence="6" type="ORF">J2S35_000393</name>
</gene>
<evidence type="ECO:0000313" key="7">
    <source>
        <dbReference type="Proteomes" id="UP001247307"/>
    </source>
</evidence>
<keyword evidence="6" id="KW-0808">Transferase</keyword>
<dbReference type="NCBIfam" id="NF005927">
    <property type="entry name" value="PRK07942.1"/>
    <property type="match status" value="1"/>
</dbReference>
<dbReference type="RefSeq" id="WP_309849265.1">
    <property type="nucleotide sequence ID" value="NZ_BAAAIU010000024.1"/>
</dbReference>
<evidence type="ECO:0000256" key="2">
    <source>
        <dbReference type="ARBA" id="ARBA00022801"/>
    </source>
</evidence>
<dbReference type="PANTHER" id="PTHR30231:SF4">
    <property type="entry name" value="PROTEIN NEN2"/>
    <property type="match status" value="1"/>
</dbReference>
<dbReference type="Gene3D" id="3.30.420.10">
    <property type="entry name" value="Ribonuclease H-like superfamily/Ribonuclease H"/>
    <property type="match status" value="1"/>
</dbReference>
<keyword evidence="7" id="KW-1185">Reference proteome</keyword>
<comment type="caution">
    <text evidence="6">The sequence shown here is derived from an EMBL/GenBank/DDBJ whole genome shotgun (WGS) entry which is preliminary data.</text>
</comment>
<dbReference type="AlphaFoldDB" id="A0AAE3YCM5"/>
<dbReference type="GO" id="GO:0003676">
    <property type="term" value="F:nucleic acid binding"/>
    <property type="evidence" value="ECO:0007669"/>
    <property type="project" value="InterPro"/>
</dbReference>
<accession>A0AAE3YCM5</accession>
<dbReference type="GO" id="GO:0003887">
    <property type="term" value="F:DNA-directed DNA polymerase activity"/>
    <property type="evidence" value="ECO:0007669"/>
    <property type="project" value="UniProtKB-EC"/>
</dbReference>
<evidence type="ECO:0000256" key="3">
    <source>
        <dbReference type="ARBA" id="ARBA00022839"/>
    </source>
</evidence>
<protein>
    <submittedName>
        <fullName evidence="6">DNA polymerase-3 subunit epsilon</fullName>
        <ecNumber evidence="6">2.7.7.7</ecNumber>
    </submittedName>
</protein>
<dbReference type="GO" id="GO:0005829">
    <property type="term" value="C:cytosol"/>
    <property type="evidence" value="ECO:0007669"/>
    <property type="project" value="TreeGrafter"/>
</dbReference>
<dbReference type="InterPro" id="IPR012337">
    <property type="entry name" value="RNaseH-like_sf"/>
</dbReference>
<feature type="domain" description="Exonuclease" evidence="5">
    <location>
        <begin position="12"/>
        <end position="187"/>
    </location>
</feature>
<dbReference type="InterPro" id="IPR036397">
    <property type="entry name" value="RNaseH_sf"/>
</dbReference>
<keyword evidence="1" id="KW-0540">Nuclease</keyword>
<evidence type="ECO:0000313" key="6">
    <source>
        <dbReference type="EMBL" id="MDR6891453.1"/>
    </source>
</evidence>
<organism evidence="6 7">
    <name type="scientific">Falsarthrobacter nasiphocae</name>
    <dbReference type="NCBI Taxonomy" id="189863"/>
    <lineage>
        <taxon>Bacteria</taxon>
        <taxon>Bacillati</taxon>
        <taxon>Actinomycetota</taxon>
        <taxon>Actinomycetes</taxon>
        <taxon>Micrococcales</taxon>
        <taxon>Micrococcaceae</taxon>
        <taxon>Falsarthrobacter</taxon>
    </lineage>
</organism>
<proteinExistence type="predicted"/>
<keyword evidence="2" id="KW-0378">Hydrolase</keyword>
<sequence length="235" mass="25301">MSTAAPTWLDLPCVGFDLETTGRDPRTALVVTAALIIVNGRGEELQRREWLVDPGVEIPQQASDVHGITTAKARAEGIPAAQAIAEISQALDELVEAELPLVAFNGAYDFTVMAHERQRHGITGRAPRPVIDPFILQKHVDKYRKGKKTLTALCESYGISLENAHTAADDALAAVHLARALGTKFPAIRMGAAELHDAQVGWAKAQAADFQEYKRRTDPSATIEGGWPTYGGSPA</sequence>
<evidence type="ECO:0000256" key="1">
    <source>
        <dbReference type="ARBA" id="ARBA00022722"/>
    </source>
</evidence>
<dbReference type="InterPro" id="IPR013520">
    <property type="entry name" value="Ribonucl_H"/>
</dbReference>
<dbReference type="Proteomes" id="UP001247307">
    <property type="component" value="Unassembled WGS sequence"/>
</dbReference>
<dbReference type="PANTHER" id="PTHR30231">
    <property type="entry name" value="DNA POLYMERASE III SUBUNIT EPSILON"/>
    <property type="match status" value="1"/>
</dbReference>
<keyword evidence="6" id="KW-0548">Nucleotidyltransferase</keyword>
<dbReference type="Pfam" id="PF00929">
    <property type="entry name" value="RNase_T"/>
    <property type="match status" value="1"/>
</dbReference>
<dbReference type="GO" id="GO:0008408">
    <property type="term" value="F:3'-5' exonuclease activity"/>
    <property type="evidence" value="ECO:0007669"/>
    <property type="project" value="TreeGrafter"/>
</dbReference>
<evidence type="ECO:0000256" key="4">
    <source>
        <dbReference type="SAM" id="MobiDB-lite"/>
    </source>
</evidence>
<name>A0AAE3YCM5_9MICC</name>
<reference evidence="6" key="1">
    <citation type="submission" date="2023-07" db="EMBL/GenBank/DDBJ databases">
        <title>Sequencing the genomes of 1000 actinobacteria strains.</title>
        <authorList>
            <person name="Klenk H.-P."/>
        </authorList>
    </citation>
    <scope>NUCLEOTIDE SEQUENCE</scope>
    <source>
        <strain evidence="6">DSM 13988</strain>
    </source>
</reference>
<evidence type="ECO:0000259" key="5">
    <source>
        <dbReference type="SMART" id="SM00479"/>
    </source>
</evidence>
<feature type="region of interest" description="Disordered" evidence="4">
    <location>
        <begin position="213"/>
        <end position="235"/>
    </location>
</feature>